<evidence type="ECO:0000313" key="2">
    <source>
        <dbReference type="EMBL" id="RAL00532.1"/>
    </source>
</evidence>
<evidence type="ECO:0000313" key="3">
    <source>
        <dbReference type="Proteomes" id="UP000249402"/>
    </source>
</evidence>
<name>A0A395GY41_9EURO</name>
<dbReference type="EMBL" id="KZ824440">
    <property type="protein sequence ID" value="RAL00532.1"/>
    <property type="molecule type" value="Genomic_DNA"/>
</dbReference>
<reference evidence="2 3" key="1">
    <citation type="submission" date="2018-02" db="EMBL/GenBank/DDBJ databases">
        <title>The genomes of Aspergillus section Nigri reveals drivers in fungal speciation.</title>
        <authorList>
            <consortium name="DOE Joint Genome Institute"/>
            <person name="Vesth T.C."/>
            <person name="Nybo J."/>
            <person name="Theobald S."/>
            <person name="Brandl J."/>
            <person name="Frisvad J.C."/>
            <person name="Nielsen K.F."/>
            <person name="Lyhne E.K."/>
            <person name="Kogle M.E."/>
            <person name="Kuo A."/>
            <person name="Riley R."/>
            <person name="Clum A."/>
            <person name="Nolan M."/>
            <person name="Lipzen A."/>
            <person name="Salamov A."/>
            <person name="Henrissat B."/>
            <person name="Wiebenga A."/>
            <person name="De vries R.P."/>
            <person name="Grigoriev I.V."/>
            <person name="Mortensen U.H."/>
            <person name="Andersen M.R."/>
            <person name="Baker S.E."/>
        </authorList>
    </citation>
    <scope>NUCLEOTIDE SEQUENCE [LARGE SCALE GENOMIC DNA]</scope>
    <source>
        <strain evidence="2 3">CBS 121593</strain>
    </source>
</reference>
<gene>
    <name evidence="2" type="ORF">BO80DRAFT_425695</name>
</gene>
<proteinExistence type="predicted"/>
<sequence>MICRLPVATDRLVSFFLSLGCAISIPNGFGINFAAVLLLPPRPVATHLDAGL</sequence>
<accession>A0A395GY41</accession>
<dbReference type="AlphaFoldDB" id="A0A395GY41"/>
<keyword evidence="3" id="KW-1185">Reference proteome</keyword>
<protein>
    <submittedName>
        <fullName evidence="2">Uncharacterized protein</fullName>
    </submittedName>
</protein>
<organism evidence="2 3">
    <name type="scientific">Aspergillus ibericus CBS 121593</name>
    <dbReference type="NCBI Taxonomy" id="1448316"/>
    <lineage>
        <taxon>Eukaryota</taxon>
        <taxon>Fungi</taxon>
        <taxon>Dikarya</taxon>
        <taxon>Ascomycota</taxon>
        <taxon>Pezizomycotina</taxon>
        <taxon>Eurotiomycetes</taxon>
        <taxon>Eurotiomycetidae</taxon>
        <taxon>Eurotiales</taxon>
        <taxon>Aspergillaceae</taxon>
        <taxon>Aspergillus</taxon>
        <taxon>Aspergillus subgen. Circumdati</taxon>
    </lineage>
</organism>
<evidence type="ECO:0000256" key="1">
    <source>
        <dbReference type="SAM" id="Phobius"/>
    </source>
</evidence>
<keyword evidence="1" id="KW-0812">Transmembrane</keyword>
<dbReference type="RefSeq" id="XP_025574859.1">
    <property type="nucleotide sequence ID" value="XM_025719579.1"/>
</dbReference>
<dbReference type="Proteomes" id="UP000249402">
    <property type="component" value="Unassembled WGS sequence"/>
</dbReference>
<dbReference type="GeneID" id="37224444"/>
<dbReference type="VEuPathDB" id="FungiDB:BO80DRAFT_425695"/>
<keyword evidence="1" id="KW-0472">Membrane</keyword>
<feature type="transmembrane region" description="Helical" evidence="1">
    <location>
        <begin position="12"/>
        <end position="39"/>
    </location>
</feature>
<keyword evidence="1" id="KW-1133">Transmembrane helix</keyword>